<dbReference type="EMBL" id="BMAW01018707">
    <property type="protein sequence ID" value="GFT59738.1"/>
    <property type="molecule type" value="Genomic_DNA"/>
</dbReference>
<evidence type="ECO:0000313" key="2">
    <source>
        <dbReference type="Proteomes" id="UP000887013"/>
    </source>
</evidence>
<dbReference type="AlphaFoldDB" id="A0A8X6PC97"/>
<keyword evidence="2" id="KW-1185">Reference proteome</keyword>
<organism evidence="1 2">
    <name type="scientific">Nephila pilipes</name>
    <name type="common">Giant wood spider</name>
    <name type="synonym">Nephila maculata</name>
    <dbReference type="NCBI Taxonomy" id="299642"/>
    <lineage>
        <taxon>Eukaryota</taxon>
        <taxon>Metazoa</taxon>
        <taxon>Ecdysozoa</taxon>
        <taxon>Arthropoda</taxon>
        <taxon>Chelicerata</taxon>
        <taxon>Arachnida</taxon>
        <taxon>Araneae</taxon>
        <taxon>Araneomorphae</taxon>
        <taxon>Entelegynae</taxon>
        <taxon>Araneoidea</taxon>
        <taxon>Nephilidae</taxon>
        <taxon>Nephila</taxon>
    </lineage>
</organism>
<name>A0A8X6PC97_NEPPI</name>
<evidence type="ECO:0000313" key="1">
    <source>
        <dbReference type="EMBL" id="GFT59738.1"/>
    </source>
</evidence>
<gene>
    <name evidence="1" type="ORF">NPIL_645341</name>
</gene>
<dbReference type="Proteomes" id="UP000887013">
    <property type="component" value="Unassembled WGS sequence"/>
</dbReference>
<protein>
    <submittedName>
        <fullName evidence="1">Uncharacterized protein</fullName>
    </submittedName>
</protein>
<comment type="caution">
    <text evidence="1">The sequence shown here is derived from an EMBL/GenBank/DDBJ whole genome shotgun (WGS) entry which is preliminary data.</text>
</comment>
<accession>A0A8X6PC97</accession>
<sequence length="141" mass="16245">MIEIEPGFYICAQRLRDDQPYLALDLNRTYLRNHLNGRAKDRYSEVMENSIIPMIMSTYECNALITQTTRLSFVVISENGCMLGRRKAGLTQQELKAARLALREDDHASTWKITTVSGLLGNVLQRDSSYLRCGFYRVFDK</sequence>
<reference evidence="1" key="1">
    <citation type="submission" date="2020-08" db="EMBL/GenBank/DDBJ databases">
        <title>Multicomponent nature underlies the extraordinary mechanical properties of spider dragline silk.</title>
        <authorList>
            <person name="Kono N."/>
            <person name="Nakamura H."/>
            <person name="Mori M."/>
            <person name="Yoshida Y."/>
            <person name="Ohtoshi R."/>
            <person name="Malay A.D."/>
            <person name="Moran D.A.P."/>
            <person name="Tomita M."/>
            <person name="Numata K."/>
            <person name="Arakawa K."/>
        </authorList>
    </citation>
    <scope>NUCLEOTIDE SEQUENCE</scope>
</reference>
<proteinExistence type="predicted"/>